<comment type="caution">
    <text evidence="2">The sequence shown here is derived from an EMBL/GenBank/DDBJ whole genome shotgun (WGS) entry which is preliminary data.</text>
</comment>
<sequence>MRKSAYNVLRVGTAITFLWIGILIFREPNAWGGFVNPWVLKIVPLSVYQIVITTAIFNIILGALLLLDTLVWLAALFGAMHMITILLVSGINEITVRDIAILSATLALFLESIPPGSIALWCRKEVKHIFKPPTP</sequence>
<evidence type="ECO:0008006" key="4">
    <source>
        <dbReference type="Google" id="ProtNLM"/>
    </source>
</evidence>
<organism evidence="2 3">
    <name type="scientific">Candidatus Nomurabacteria bacterium RIFCSPLOWO2_01_FULL_39_17</name>
    <dbReference type="NCBI Taxonomy" id="1801770"/>
    <lineage>
        <taxon>Bacteria</taxon>
        <taxon>Candidatus Nomuraibacteriota</taxon>
    </lineage>
</organism>
<keyword evidence="1" id="KW-0812">Transmembrane</keyword>
<evidence type="ECO:0000313" key="3">
    <source>
        <dbReference type="Proteomes" id="UP000179352"/>
    </source>
</evidence>
<name>A0A1F6WWR8_9BACT</name>
<keyword evidence="1" id="KW-0472">Membrane</keyword>
<protein>
    <recommendedName>
        <fullName evidence="4">DoxX family protein</fullName>
    </recommendedName>
</protein>
<proteinExistence type="predicted"/>
<evidence type="ECO:0000256" key="1">
    <source>
        <dbReference type="SAM" id="Phobius"/>
    </source>
</evidence>
<accession>A0A1F6WWR8</accession>
<dbReference type="STRING" id="1801770.A3A01_02305"/>
<dbReference type="EMBL" id="MFUU01000005">
    <property type="protein sequence ID" value="OGI86300.1"/>
    <property type="molecule type" value="Genomic_DNA"/>
</dbReference>
<feature type="transmembrane region" description="Helical" evidence="1">
    <location>
        <begin position="100"/>
        <end position="122"/>
    </location>
</feature>
<feature type="transmembrane region" description="Helical" evidence="1">
    <location>
        <begin position="7"/>
        <end position="25"/>
    </location>
</feature>
<feature type="transmembrane region" description="Helical" evidence="1">
    <location>
        <begin position="45"/>
        <end position="65"/>
    </location>
</feature>
<keyword evidence="1" id="KW-1133">Transmembrane helix</keyword>
<evidence type="ECO:0000313" key="2">
    <source>
        <dbReference type="EMBL" id="OGI86300.1"/>
    </source>
</evidence>
<reference evidence="2 3" key="1">
    <citation type="journal article" date="2016" name="Nat. Commun.">
        <title>Thousands of microbial genomes shed light on interconnected biogeochemical processes in an aquifer system.</title>
        <authorList>
            <person name="Anantharaman K."/>
            <person name="Brown C.T."/>
            <person name="Hug L.A."/>
            <person name="Sharon I."/>
            <person name="Castelle C.J."/>
            <person name="Probst A.J."/>
            <person name="Thomas B.C."/>
            <person name="Singh A."/>
            <person name="Wilkins M.J."/>
            <person name="Karaoz U."/>
            <person name="Brodie E.L."/>
            <person name="Williams K.H."/>
            <person name="Hubbard S.S."/>
            <person name="Banfield J.F."/>
        </authorList>
    </citation>
    <scope>NUCLEOTIDE SEQUENCE [LARGE SCALE GENOMIC DNA]</scope>
</reference>
<feature type="transmembrane region" description="Helical" evidence="1">
    <location>
        <begin position="70"/>
        <end position="88"/>
    </location>
</feature>
<gene>
    <name evidence="2" type="ORF">A3A01_02305</name>
</gene>
<dbReference type="AlphaFoldDB" id="A0A1F6WWR8"/>
<dbReference type="Proteomes" id="UP000179352">
    <property type="component" value="Unassembled WGS sequence"/>
</dbReference>